<evidence type="ECO:0000256" key="2">
    <source>
        <dbReference type="ARBA" id="ARBA00022723"/>
    </source>
</evidence>
<dbReference type="Pfam" id="PF03328">
    <property type="entry name" value="HpcH_HpaI"/>
    <property type="match status" value="1"/>
</dbReference>
<accession>A0A7Y9JJ43</accession>
<dbReference type="RefSeq" id="WP_218905665.1">
    <property type="nucleotide sequence ID" value="NZ_JACCBA010000001.1"/>
</dbReference>
<organism evidence="5 6">
    <name type="scientific">Actinomadura luteofluorescens</name>
    <dbReference type="NCBI Taxonomy" id="46163"/>
    <lineage>
        <taxon>Bacteria</taxon>
        <taxon>Bacillati</taxon>
        <taxon>Actinomycetota</taxon>
        <taxon>Actinomycetes</taxon>
        <taxon>Streptosporangiales</taxon>
        <taxon>Thermomonosporaceae</taxon>
        <taxon>Actinomadura</taxon>
    </lineage>
</organism>
<dbReference type="InterPro" id="IPR015813">
    <property type="entry name" value="Pyrv/PenolPyrv_kinase-like_dom"/>
</dbReference>
<dbReference type="InterPro" id="IPR040442">
    <property type="entry name" value="Pyrv_kinase-like_dom_sf"/>
</dbReference>
<dbReference type="AlphaFoldDB" id="A0A7Y9JJ43"/>
<evidence type="ECO:0000313" key="6">
    <source>
        <dbReference type="Proteomes" id="UP000529783"/>
    </source>
</evidence>
<name>A0A7Y9JJ43_9ACTN</name>
<evidence type="ECO:0000256" key="3">
    <source>
        <dbReference type="ARBA" id="ARBA00023239"/>
    </source>
</evidence>
<dbReference type="InterPro" id="IPR005000">
    <property type="entry name" value="Aldolase/citrate-lyase_domain"/>
</dbReference>
<evidence type="ECO:0000313" key="5">
    <source>
        <dbReference type="EMBL" id="NYD50273.1"/>
    </source>
</evidence>
<dbReference type="PANTHER" id="PTHR30502">
    <property type="entry name" value="2-KETO-3-DEOXY-L-RHAMNONATE ALDOLASE"/>
    <property type="match status" value="1"/>
</dbReference>
<comment type="similarity">
    <text evidence="1">Belongs to the HpcH/HpaI aldolase family.</text>
</comment>
<sequence>MHKFHGEAEHMRDNRLKELFGAGETVVNAWVSADSAYLAETLSHAGFDSVTVDLQHGMFGLDGAVRLIQAVSAGPAVPLARTPALDAAVIGKLLDAGAYGIICPAVDDPVQAARFVAMCRYPPTGVRSYGPARANLAQVPGYVERADAQILTWAMIESRAALDAVEEIASTPGLDGVFVGPNDLALALGVEPGLAVPPPEVEAALARIAEAAHAAGRIAGAFALGTEAALRLTGQGYDFVTPGGDMAILRRAAAEAVAAVRGTAVTTAPSGGY</sequence>
<dbReference type="Proteomes" id="UP000529783">
    <property type="component" value="Unassembled WGS sequence"/>
</dbReference>
<feature type="domain" description="HpcH/HpaI aldolase/citrate lyase" evidence="4">
    <location>
        <begin position="30"/>
        <end position="250"/>
    </location>
</feature>
<keyword evidence="2" id="KW-0479">Metal-binding</keyword>
<dbReference type="PANTHER" id="PTHR30502:SF0">
    <property type="entry name" value="PHOSPHOENOLPYRUVATE CARBOXYLASE FAMILY PROTEIN"/>
    <property type="match status" value="1"/>
</dbReference>
<reference evidence="5 6" key="1">
    <citation type="submission" date="2020-07" db="EMBL/GenBank/DDBJ databases">
        <title>Sequencing the genomes of 1000 actinobacteria strains.</title>
        <authorList>
            <person name="Klenk H.-P."/>
        </authorList>
    </citation>
    <scope>NUCLEOTIDE SEQUENCE [LARGE SCALE GENOMIC DNA]</scope>
    <source>
        <strain evidence="5 6">DSM 40398</strain>
    </source>
</reference>
<dbReference type="GO" id="GO:0046872">
    <property type="term" value="F:metal ion binding"/>
    <property type="evidence" value="ECO:0007669"/>
    <property type="project" value="UniProtKB-KW"/>
</dbReference>
<protein>
    <submittedName>
        <fullName evidence="5">4-hydroxy-2-oxoheptanedioate aldolase</fullName>
        <ecNumber evidence="5">4.1.2.52</ecNumber>
    </submittedName>
</protein>
<evidence type="ECO:0000259" key="4">
    <source>
        <dbReference type="Pfam" id="PF03328"/>
    </source>
</evidence>
<dbReference type="GO" id="GO:0005737">
    <property type="term" value="C:cytoplasm"/>
    <property type="evidence" value="ECO:0007669"/>
    <property type="project" value="TreeGrafter"/>
</dbReference>
<dbReference type="GO" id="GO:0016832">
    <property type="term" value="F:aldehyde-lyase activity"/>
    <property type="evidence" value="ECO:0007669"/>
    <property type="project" value="TreeGrafter"/>
</dbReference>
<keyword evidence="6" id="KW-1185">Reference proteome</keyword>
<dbReference type="InterPro" id="IPR050251">
    <property type="entry name" value="HpcH-HpaI_aldolase"/>
</dbReference>
<proteinExistence type="inferred from homology"/>
<evidence type="ECO:0000256" key="1">
    <source>
        <dbReference type="ARBA" id="ARBA00005568"/>
    </source>
</evidence>
<dbReference type="Gene3D" id="3.20.20.60">
    <property type="entry name" value="Phosphoenolpyruvate-binding domains"/>
    <property type="match status" value="1"/>
</dbReference>
<comment type="caution">
    <text evidence="5">The sequence shown here is derived from an EMBL/GenBank/DDBJ whole genome shotgun (WGS) entry which is preliminary data.</text>
</comment>
<gene>
    <name evidence="5" type="ORF">BJY14_006256</name>
</gene>
<dbReference type="SUPFAM" id="SSF51621">
    <property type="entry name" value="Phosphoenolpyruvate/pyruvate domain"/>
    <property type="match status" value="1"/>
</dbReference>
<keyword evidence="3 5" id="KW-0456">Lyase</keyword>
<dbReference type="EC" id="4.1.2.52" evidence="5"/>
<dbReference type="EMBL" id="JACCBA010000001">
    <property type="protein sequence ID" value="NYD50273.1"/>
    <property type="molecule type" value="Genomic_DNA"/>
</dbReference>